<evidence type="ECO:0000256" key="7">
    <source>
        <dbReference type="SAM" id="Phobius"/>
    </source>
</evidence>
<dbReference type="Proteomes" id="UP001526143">
    <property type="component" value="Unassembled WGS sequence"/>
</dbReference>
<protein>
    <submittedName>
        <fullName evidence="10">ABC transporter permease</fullName>
    </submittedName>
</protein>
<evidence type="ECO:0000256" key="3">
    <source>
        <dbReference type="ARBA" id="ARBA00022692"/>
    </source>
</evidence>
<keyword evidence="5 7" id="KW-0472">Membrane</keyword>
<feature type="domain" description="ABC3 transporter permease C-terminal" evidence="8">
    <location>
        <begin position="285"/>
        <end position="398"/>
    </location>
</feature>
<evidence type="ECO:0000256" key="2">
    <source>
        <dbReference type="ARBA" id="ARBA00022475"/>
    </source>
</evidence>
<dbReference type="PANTHER" id="PTHR30572:SF4">
    <property type="entry name" value="ABC TRANSPORTER PERMEASE YTRF"/>
    <property type="match status" value="1"/>
</dbReference>
<evidence type="ECO:0000256" key="6">
    <source>
        <dbReference type="ARBA" id="ARBA00038076"/>
    </source>
</evidence>
<comment type="similarity">
    <text evidence="6">Belongs to the ABC-4 integral membrane protein family.</text>
</comment>
<keyword evidence="4 7" id="KW-1133">Transmembrane helix</keyword>
<organism evidence="10 11">
    <name type="scientific">Plectonema radiosum NIES-515</name>
    <dbReference type="NCBI Taxonomy" id="2986073"/>
    <lineage>
        <taxon>Bacteria</taxon>
        <taxon>Bacillati</taxon>
        <taxon>Cyanobacteriota</taxon>
        <taxon>Cyanophyceae</taxon>
        <taxon>Oscillatoriophycideae</taxon>
        <taxon>Oscillatoriales</taxon>
        <taxon>Microcoleaceae</taxon>
        <taxon>Plectonema</taxon>
    </lineage>
</organism>
<accession>A0ABT3AWA8</accession>
<dbReference type="InterPro" id="IPR025857">
    <property type="entry name" value="MacB_PCD"/>
</dbReference>
<dbReference type="InterPro" id="IPR050250">
    <property type="entry name" value="Macrolide_Exporter_MacB"/>
</dbReference>
<feature type="transmembrane region" description="Helical" evidence="7">
    <location>
        <begin position="21"/>
        <end position="42"/>
    </location>
</feature>
<reference evidence="10 11" key="1">
    <citation type="submission" date="2022-10" db="EMBL/GenBank/DDBJ databases">
        <title>Identification of biosynthetic pathway for the production of the potent trypsin inhibitor radiosumin.</title>
        <authorList>
            <person name="Fewer D.P."/>
            <person name="Delbaje E."/>
            <person name="Ouyang X."/>
            <person name="Agostino P.D."/>
            <person name="Wahlsten M."/>
            <person name="Jokela J."/>
            <person name="Permi P."/>
            <person name="Haapaniemi E."/>
            <person name="Koistinen H."/>
        </authorList>
    </citation>
    <scope>NUCLEOTIDE SEQUENCE [LARGE SCALE GENOMIC DNA]</scope>
    <source>
        <strain evidence="10 11">NIES-515</strain>
    </source>
</reference>
<evidence type="ECO:0000256" key="5">
    <source>
        <dbReference type="ARBA" id="ARBA00023136"/>
    </source>
</evidence>
<evidence type="ECO:0000259" key="9">
    <source>
        <dbReference type="Pfam" id="PF12704"/>
    </source>
</evidence>
<feature type="transmembrane region" description="Helical" evidence="7">
    <location>
        <begin position="365"/>
        <end position="388"/>
    </location>
</feature>
<feature type="transmembrane region" description="Helical" evidence="7">
    <location>
        <begin position="281"/>
        <end position="306"/>
    </location>
</feature>
<dbReference type="PANTHER" id="PTHR30572">
    <property type="entry name" value="MEMBRANE COMPONENT OF TRANSPORTER-RELATED"/>
    <property type="match status" value="1"/>
</dbReference>
<dbReference type="RefSeq" id="WP_263744930.1">
    <property type="nucleotide sequence ID" value="NZ_JAOWRF010000113.1"/>
</dbReference>
<evidence type="ECO:0000259" key="8">
    <source>
        <dbReference type="Pfam" id="PF02687"/>
    </source>
</evidence>
<evidence type="ECO:0000256" key="1">
    <source>
        <dbReference type="ARBA" id="ARBA00004651"/>
    </source>
</evidence>
<comment type="caution">
    <text evidence="10">The sequence shown here is derived from an EMBL/GenBank/DDBJ whole genome shotgun (WGS) entry which is preliminary data.</text>
</comment>
<dbReference type="InterPro" id="IPR003838">
    <property type="entry name" value="ABC3_permease_C"/>
</dbReference>
<comment type="subcellular location">
    <subcellularLocation>
        <location evidence="1">Cell membrane</location>
        <topology evidence="1">Multi-pass membrane protein</topology>
    </subcellularLocation>
</comment>
<feature type="domain" description="MacB-like periplasmic core" evidence="9">
    <location>
        <begin position="21"/>
        <end position="246"/>
    </location>
</feature>
<keyword evidence="2" id="KW-1003">Cell membrane</keyword>
<dbReference type="Pfam" id="PF12704">
    <property type="entry name" value="MacB_PCD"/>
    <property type="match status" value="1"/>
</dbReference>
<keyword evidence="3 7" id="KW-0812">Transmembrane</keyword>
<dbReference type="EMBL" id="JAOWRF010000113">
    <property type="protein sequence ID" value="MCV3213409.1"/>
    <property type="molecule type" value="Genomic_DNA"/>
</dbReference>
<evidence type="ECO:0000256" key="4">
    <source>
        <dbReference type="ARBA" id="ARBA00022989"/>
    </source>
</evidence>
<name>A0ABT3AWA8_9CYAN</name>
<feature type="transmembrane region" description="Helical" evidence="7">
    <location>
        <begin position="326"/>
        <end position="359"/>
    </location>
</feature>
<gene>
    <name evidence="10" type="ORF">OGM63_07695</name>
</gene>
<evidence type="ECO:0000313" key="11">
    <source>
        <dbReference type="Proteomes" id="UP001526143"/>
    </source>
</evidence>
<proteinExistence type="inferred from homology"/>
<dbReference type="Pfam" id="PF02687">
    <property type="entry name" value="FtsX"/>
    <property type="match status" value="1"/>
</dbReference>
<evidence type="ECO:0000313" key="10">
    <source>
        <dbReference type="EMBL" id="MCV3213409.1"/>
    </source>
</evidence>
<sequence length="405" mass="42535">MNILESVKMAGTTLLSNKLRSALTMLGIVIGNASVIAMIGIGQGGQKYVNKQLESLGPNVIFVIPGNQETQRISRDVPKTLVLEDALAIASQVPTVAGVTAELNSRQVVTYRNRNTDVNIIGTTPSFLVVRDFETAKGRFFTDIDMKRSNQVIVLGADLAEKLFGNANPIGQQMRIKNASFQIIGVLTPKGSSVGADYDEAALTPVTTSANRLVGKTSPYGLEVSYIVASAKNSDSVDAAEFQITNLLRLRHKLIDENDFTIRTQKDALQTVGQITGALTIMLAAISSISLVVGGIGIMNIMLVSVTERTQEIGLRKAIGATQQDILLQFMIEAVVLSAAGGLIGTGVGIGGILLVGALTPLEAAISPVAIALAVSVSGGIGLFFGVVPARRAAKLDPIVALRSA</sequence>
<keyword evidence="11" id="KW-1185">Reference proteome</keyword>